<evidence type="ECO:0000256" key="1">
    <source>
        <dbReference type="SAM" id="SignalP"/>
    </source>
</evidence>
<evidence type="ECO:0000313" key="4">
    <source>
        <dbReference type="Proteomes" id="UP000808337"/>
    </source>
</evidence>
<dbReference type="InterPro" id="IPR026444">
    <property type="entry name" value="Secre_tail"/>
</dbReference>
<dbReference type="InterPro" id="IPR025667">
    <property type="entry name" value="SprB_repeat"/>
</dbReference>
<keyword evidence="1" id="KW-0732">Signal</keyword>
<gene>
    <name evidence="3" type="ORF">IPP15_21015</name>
</gene>
<dbReference type="Pfam" id="PF18962">
    <property type="entry name" value="Por_Secre_tail"/>
    <property type="match status" value="1"/>
</dbReference>
<comment type="caution">
    <text evidence="3">The sequence shown here is derived from an EMBL/GenBank/DDBJ whole genome shotgun (WGS) entry which is preliminary data.</text>
</comment>
<reference evidence="3 4" key="1">
    <citation type="submission" date="2020-10" db="EMBL/GenBank/DDBJ databases">
        <title>Connecting structure to function with the recovery of over 1000 high-quality activated sludge metagenome-assembled genomes encoding full-length rRNA genes using long-read sequencing.</title>
        <authorList>
            <person name="Singleton C.M."/>
            <person name="Petriglieri F."/>
            <person name="Kristensen J.M."/>
            <person name="Kirkegaard R.H."/>
            <person name="Michaelsen T.Y."/>
            <person name="Andersen M.H."/>
            <person name="Karst S.M."/>
            <person name="Dueholm M.S."/>
            <person name="Nielsen P.H."/>
            <person name="Albertsen M."/>
        </authorList>
    </citation>
    <scope>NUCLEOTIDE SEQUENCE [LARGE SCALE GENOMIC DNA]</scope>
    <source>
        <strain evidence="3">Ribe_18-Q3-R11-54_MAXAC.273</strain>
    </source>
</reference>
<dbReference type="AlphaFoldDB" id="A0A9D7SYX3"/>
<dbReference type="NCBIfam" id="TIGR04183">
    <property type="entry name" value="Por_Secre_tail"/>
    <property type="match status" value="1"/>
</dbReference>
<feature type="chain" id="PRO_5038658619" evidence="1">
    <location>
        <begin position="22"/>
        <end position="639"/>
    </location>
</feature>
<organism evidence="3 4">
    <name type="scientific">Candidatus Opimibacter skivensis</name>
    <dbReference type="NCBI Taxonomy" id="2982028"/>
    <lineage>
        <taxon>Bacteria</taxon>
        <taxon>Pseudomonadati</taxon>
        <taxon>Bacteroidota</taxon>
        <taxon>Saprospiria</taxon>
        <taxon>Saprospirales</taxon>
        <taxon>Saprospiraceae</taxon>
        <taxon>Candidatus Opimibacter</taxon>
    </lineage>
</organism>
<feature type="domain" description="Secretion system C-terminal sorting" evidence="2">
    <location>
        <begin position="572"/>
        <end position="637"/>
    </location>
</feature>
<dbReference type="Gene3D" id="2.60.40.740">
    <property type="match status" value="1"/>
</dbReference>
<evidence type="ECO:0000259" key="2">
    <source>
        <dbReference type="Pfam" id="PF18962"/>
    </source>
</evidence>
<dbReference type="EMBL" id="JADKGY010000031">
    <property type="protein sequence ID" value="MBK9984811.1"/>
    <property type="molecule type" value="Genomic_DNA"/>
</dbReference>
<dbReference type="Proteomes" id="UP000808337">
    <property type="component" value="Unassembled WGS sequence"/>
</dbReference>
<proteinExistence type="predicted"/>
<evidence type="ECO:0000313" key="3">
    <source>
        <dbReference type="EMBL" id="MBK9984811.1"/>
    </source>
</evidence>
<sequence length="639" mass="69742">MRAFRFLVLFGMITISTSSQAQFILTLHCSQMDTYIGKSFNVRVTERESGWEVGRKIISPIDTADFSLDLYVLLAPHSYNIDFYVDVNNNGTYDAPLTDHAWRRVLITPDKDTIVNFHPGETFTDITFPNVFPYNTYNATWGGKWRNLTFGTTDSIEAGFNVRCDSILGFFRTKGVFGNPAPVEYTSSNPRPADGTPIPDTLHYAVIPPWSGDIYFTNGELYGDLALITLGFHFRSTVGEKQMLGLYTITNSGIQLANGYFYVRELEIISSTPTLEAKPDVITNVSCAGLSDGAISVNAVGGTPPYTYLWSTSVITPDISSLPPGTYSVTVFDAEGCSTRNSFNITEPEPFFANVSAIDATCADICNGTIDLDIFGGTPPYHFNIPEDLCAGSFDVLVTDDRGCLFDTAVFIKAPGPILVDINVIGATCADACDGIIELEVTGGAPPYSYHFLNDFCEGLNTVFITDANGCQIQKDFFMFSPDPIIIVDTVIINATDGQSNGEINIISAGGIPPFQYSLNGFAFQVSNVFTGLPAGIFTCTIKDVNGCIFEFDFEIQNITAVANVQSNFTFYPNPASTEIYLQSDTPVSVEMLDVAGHVLTESPASSHHTLQVENLVSGMYILRISDGYGSAYRRIVLK</sequence>
<accession>A0A9D7SYX3</accession>
<name>A0A9D7SYX3_9BACT</name>
<protein>
    <submittedName>
        <fullName evidence="3">T9SS type A sorting domain-containing protein</fullName>
    </submittedName>
</protein>
<dbReference type="Pfam" id="PF13573">
    <property type="entry name" value="SprB"/>
    <property type="match status" value="4"/>
</dbReference>
<feature type="signal peptide" evidence="1">
    <location>
        <begin position="1"/>
        <end position="21"/>
    </location>
</feature>